<gene>
    <name evidence="2" type="ORF">CAMP_LOCUS18015</name>
</gene>
<keyword evidence="1" id="KW-0472">Membrane</keyword>
<evidence type="ECO:0000313" key="2">
    <source>
        <dbReference type="EMBL" id="CAI5455378.1"/>
    </source>
</evidence>
<sequence length="182" mass="21094">MRALFHFLVFIIIGIILTVLCVVITTILFAENSHQRAPRSEKRIIIDAECMKQYKNETNCVSKHIDKVYLNYSNQTELVNGCFASQQCIRSNCEISKLFSDLILEICDYKHFYVTTLKTCIDELRKIDNRLDKDISANAEKINEFCSNGSKLSQVYLEHHKKIREAQNQTSTFSDIKYLPNS</sequence>
<keyword evidence="1" id="KW-1133">Transmembrane helix</keyword>
<feature type="transmembrane region" description="Helical" evidence="1">
    <location>
        <begin position="6"/>
        <end position="30"/>
    </location>
</feature>
<dbReference type="Proteomes" id="UP001152747">
    <property type="component" value="Unassembled WGS sequence"/>
</dbReference>
<keyword evidence="1" id="KW-0812">Transmembrane</keyword>
<dbReference type="AlphaFoldDB" id="A0A9P1J431"/>
<name>A0A9P1J431_9PELO</name>
<organism evidence="2 3">
    <name type="scientific">Caenorhabditis angaria</name>
    <dbReference type="NCBI Taxonomy" id="860376"/>
    <lineage>
        <taxon>Eukaryota</taxon>
        <taxon>Metazoa</taxon>
        <taxon>Ecdysozoa</taxon>
        <taxon>Nematoda</taxon>
        <taxon>Chromadorea</taxon>
        <taxon>Rhabditida</taxon>
        <taxon>Rhabditina</taxon>
        <taxon>Rhabditomorpha</taxon>
        <taxon>Rhabditoidea</taxon>
        <taxon>Rhabditidae</taxon>
        <taxon>Peloderinae</taxon>
        <taxon>Caenorhabditis</taxon>
    </lineage>
</organism>
<comment type="caution">
    <text evidence="2">The sequence shown here is derived from an EMBL/GenBank/DDBJ whole genome shotgun (WGS) entry which is preliminary data.</text>
</comment>
<reference evidence="2" key="1">
    <citation type="submission" date="2022-11" db="EMBL/GenBank/DDBJ databases">
        <authorList>
            <person name="Kikuchi T."/>
        </authorList>
    </citation>
    <scope>NUCLEOTIDE SEQUENCE</scope>
    <source>
        <strain evidence="2">PS1010</strain>
    </source>
</reference>
<accession>A0A9P1J431</accession>
<protein>
    <recommendedName>
        <fullName evidence="4">DUF19 domain-containing protein</fullName>
    </recommendedName>
</protein>
<proteinExistence type="predicted"/>
<evidence type="ECO:0000313" key="3">
    <source>
        <dbReference type="Proteomes" id="UP001152747"/>
    </source>
</evidence>
<keyword evidence="3" id="KW-1185">Reference proteome</keyword>
<evidence type="ECO:0000256" key="1">
    <source>
        <dbReference type="SAM" id="Phobius"/>
    </source>
</evidence>
<dbReference type="EMBL" id="CANHGI010000006">
    <property type="protein sequence ID" value="CAI5455378.1"/>
    <property type="molecule type" value="Genomic_DNA"/>
</dbReference>
<evidence type="ECO:0008006" key="4">
    <source>
        <dbReference type="Google" id="ProtNLM"/>
    </source>
</evidence>